<evidence type="ECO:0000313" key="2">
    <source>
        <dbReference type="EMBL" id="MBY0098794.1"/>
    </source>
</evidence>
<evidence type="ECO:0000256" key="1">
    <source>
        <dbReference type="SAM" id="SignalP"/>
    </source>
</evidence>
<evidence type="ECO:0008006" key="4">
    <source>
        <dbReference type="Google" id="ProtNLM"/>
    </source>
</evidence>
<keyword evidence="1" id="KW-0732">Signal</keyword>
<feature type="signal peptide" evidence="1">
    <location>
        <begin position="1"/>
        <end position="24"/>
    </location>
</feature>
<dbReference type="Proteomes" id="UP000769780">
    <property type="component" value="Unassembled WGS sequence"/>
</dbReference>
<name>A0ABS7K948_9BACI</name>
<dbReference type="RefSeq" id="WP_221875011.1">
    <property type="nucleotide sequence ID" value="NZ_JACWFH010000027.1"/>
</dbReference>
<organism evidence="2 3">
    <name type="scientific">Mesobacillus maritimus</name>
    <dbReference type="NCBI Taxonomy" id="1643336"/>
    <lineage>
        <taxon>Bacteria</taxon>
        <taxon>Bacillati</taxon>
        <taxon>Bacillota</taxon>
        <taxon>Bacilli</taxon>
        <taxon>Bacillales</taxon>
        <taxon>Bacillaceae</taxon>
        <taxon>Mesobacillus</taxon>
    </lineage>
</organism>
<keyword evidence="3" id="KW-1185">Reference proteome</keyword>
<feature type="chain" id="PRO_5045367194" description="DUF3887 domain-containing protein" evidence="1">
    <location>
        <begin position="25"/>
        <end position="128"/>
    </location>
</feature>
<accession>A0ABS7K948</accession>
<sequence>MGKRLFTILVLLVVTFVFTVPASASSITENPNSLRHIEGEIRKTTEITDSALTKYFTNKAKVLTRDIAEKASGKEKANLHICSDKLVLSEAKLLKYENNNTFNYILTVPVALESSHEFSNVTLFFWAK</sequence>
<comment type="caution">
    <text evidence="2">The sequence shown here is derived from an EMBL/GenBank/DDBJ whole genome shotgun (WGS) entry which is preliminary data.</text>
</comment>
<protein>
    <recommendedName>
        <fullName evidence="4">DUF3887 domain-containing protein</fullName>
    </recommendedName>
</protein>
<gene>
    <name evidence="2" type="ORF">H0185_18675</name>
</gene>
<proteinExistence type="predicted"/>
<dbReference type="EMBL" id="JACWFH010000027">
    <property type="protein sequence ID" value="MBY0098794.1"/>
    <property type="molecule type" value="Genomic_DNA"/>
</dbReference>
<evidence type="ECO:0000313" key="3">
    <source>
        <dbReference type="Proteomes" id="UP000769780"/>
    </source>
</evidence>
<reference evidence="2 3" key="1">
    <citation type="submission" date="2020-07" db="EMBL/GenBank/DDBJ databases">
        <title>Fungal Genomes of the International Space Station.</title>
        <authorList>
            <person name="Seuylemezian A."/>
            <person name="Singh N.K."/>
            <person name="Wood J."/>
            <person name="Venkateswaran K."/>
        </authorList>
    </citation>
    <scope>NUCLEOTIDE SEQUENCE [LARGE SCALE GENOMIC DNA]</scope>
    <source>
        <strain evidence="2 3">PL-B2</strain>
    </source>
</reference>